<evidence type="ECO:0000256" key="1">
    <source>
        <dbReference type="ARBA" id="ARBA00022527"/>
    </source>
</evidence>
<feature type="binding site" evidence="7">
    <location>
        <position position="266"/>
    </location>
    <ligand>
        <name>ATP</name>
        <dbReference type="ChEBI" id="CHEBI:30616"/>
    </ligand>
</feature>
<keyword evidence="4 7" id="KW-0547">Nucleotide-binding</keyword>
<evidence type="ECO:0000259" key="9">
    <source>
        <dbReference type="PROSITE" id="PS50011"/>
    </source>
</evidence>
<evidence type="ECO:0000256" key="4">
    <source>
        <dbReference type="ARBA" id="ARBA00022741"/>
    </source>
</evidence>
<reference evidence="10 11" key="1">
    <citation type="submission" date="2021-08" db="EMBL/GenBank/DDBJ databases">
        <title>Draft Genome Sequence of Phanerochaete sordida strain YK-624.</title>
        <authorList>
            <person name="Mori T."/>
            <person name="Dohra H."/>
            <person name="Suzuki T."/>
            <person name="Kawagishi H."/>
            <person name="Hirai H."/>
        </authorList>
    </citation>
    <scope>NUCLEOTIDE SEQUENCE [LARGE SCALE GENOMIC DNA]</scope>
    <source>
        <strain evidence="10 11">YK-624</strain>
    </source>
</reference>
<feature type="compositionally biased region" description="Pro residues" evidence="8">
    <location>
        <begin position="150"/>
        <end position="165"/>
    </location>
</feature>
<evidence type="ECO:0000256" key="8">
    <source>
        <dbReference type="SAM" id="MobiDB-lite"/>
    </source>
</evidence>
<feature type="compositionally biased region" description="Pro residues" evidence="8">
    <location>
        <begin position="97"/>
        <end position="123"/>
    </location>
</feature>
<keyword evidence="6 7" id="KW-0067">ATP-binding</keyword>
<evidence type="ECO:0000256" key="5">
    <source>
        <dbReference type="ARBA" id="ARBA00022777"/>
    </source>
</evidence>
<sequence>MPAPLPTQRIILRDQAAHAASRYMQRFMLAFILLLPGVEPVLEAFIREYLHLPREATEPVSARQTQPSPPHAAQTSRTTECDPETPRADIPRQVRIAPPPVPRAAWTPPTPYKPPRPLPPCPVPGGQSARPSPKSRRPLPVPPAVLTIEGPPPVENPRYPTPPTTKPADTGAPPSLPYDPSSTAPALRLLPPSPEVSTADLSEARQSVAADDGDDREDLDEAADWEVPPVLTHAGQAYCIMGTLGEGGSGRVIAARTRTGHTVAVKVVHKAKAYRNPFGRENLKDEKFNWERVTHERRSFLVHLLMSFDDPENVYFVMPLYHMNLLQRITRDEPISSKDLKLYTAELIAAVHNLHSSGVIHRDIKPENVLISPTGHLALADFGLAYTNWDDMRPFSRLVLADCVGTPGYFAPEVLVADGAHGYGWQADVWGAGVVALELHLRATRPLFAVRDTAENVRCMLTRDVPLDDVRDPVLRALLARMLARDPRRRASAAELMQDPYFAGVDWEKLQRLGYKPDYVPPRPSFDRTRQCICFSSFHRGDCVHDSYSVHFDSHGRVQANRAVLRQLSEDRHDRRGDFYFERPYGVLPSARHDGYCVP</sequence>
<evidence type="ECO:0000256" key="3">
    <source>
        <dbReference type="ARBA" id="ARBA00022679"/>
    </source>
</evidence>
<dbReference type="PROSITE" id="PS00107">
    <property type="entry name" value="PROTEIN_KINASE_ATP"/>
    <property type="match status" value="1"/>
</dbReference>
<evidence type="ECO:0000256" key="7">
    <source>
        <dbReference type="PROSITE-ProRule" id="PRU10141"/>
    </source>
</evidence>
<proteinExistence type="predicted"/>
<keyword evidence="3" id="KW-0808">Transferase</keyword>
<dbReference type="PROSITE" id="PS00108">
    <property type="entry name" value="PROTEIN_KINASE_ST"/>
    <property type="match status" value="1"/>
</dbReference>
<evidence type="ECO:0000256" key="6">
    <source>
        <dbReference type="ARBA" id="ARBA00022840"/>
    </source>
</evidence>
<dbReference type="PANTHER" id="PTHR24351">
    <property type="entry name" value="RIBOSOMAL PROTEIN S6 KINASE"/>
    <property type="match status" value="1"/>
</dbReference>
<accession>A0A9P3G5C5</accession>
<keyword evidence="11" id="KW-1185">Reference proteome</keyword>
<feature type="domain" description="Protein kinase" evidence="9">
    <location>
        <begin position="238"/>
        <end position="502"/>
    </location>
</feature>
<name>A0A9P3G5C5_9APHY</name>
<keyword evidence="2" id="KW-0597">Phosphoprotein</keyword>
<keyword evidence="1" id="KW-0723">Serine/threonine-protein kinase</keyword>
<dbReference type="PRINTS" id="PR01217">
    <property type="entry name" value="PRICHEXTENSN"/>
</dbReference>
<dbReference type="SMART" id="SM00220">
    <property type="entry name" value="S_TKc"/>
    <property type="match status" value="1"/>
</dbReference>
<dbReference type="OrthoDB" id="1668230at2759"/>
<dbReference type="InterPro" id="IPR000719">
    <property type="entry name" value="Prot_kinase_dom"/>
</dbReference>
<dbReference type="Gene3D" id="1.10.510.10">
    <property type="entry name" value="Transferase(Phosphotransferase) domain 1"/>
    <property type="match status" value="1"/>
</dbReference>
<dbReference type="AlphaFoldDB" id="A0A9P3G5C5"/>
<dbReference type="Gene3D" id="3.30.200.20">
    <property type="entry name" value="Phosphorylase Kinase, domain 1"/>
    <property type="match status" value="1"/>
</dbReference>
<dbReference type="Pfam" id="PF00069">
    <property type="entry name" value="Pkinase"/>
    <property type="match status" value="1"/>
</dbReference>
<dbReference type="InterPro" id="IPR017441">
    <property type="entry name" value="Protein_kinase_ATP_BS"/>
</dbReference>
<dbReference type="SUPFAM" id="SSF56112">
    <property type="entry name" value="Protein kinase-like (PK-like)"/>
    <property type="match status" value="1"/>
</dbReference>
<feature type="compositionally biased region" description="Acidic residues" evidence="8">
    <location>
        <begin position="211"/>
        <end position="222"/>
    </location>
</feature>
<keyword evidence="5 10" id="KW-0418">Kinase</keyword>
<dbReference type="EMBL" id="BPQB01000008">
    <property type="protein sequence ID" value="GJE88130.1"/>
    <property type="molecule type" value="Genomic_DNA"/>
</dbReference>
<evidence type="ECO:0000256" key="2">
    <source>
        <dbReference type="ARBA" id="ARBA00022553"/>
    </source>
</evidence>
<gene>
    <name evidence="10" type="ORF">PsYK624_042130</name>
</gene>
<evidence type="ECO:0000313" key="11">
    <source>
        <dbReference type="Proteomes" id="UP000703269"/>
    </source>
</evidence>
<feature type="region of interest" description="Disordered" evidence="8">
    <location>
        <begin position="57"/>
        <end position="222"/>
    </location>
</feature>
<dbReference type="GO" id="GO:0004674">
    <property type="term" value="F:protein serine/threonine kinase activity"/>
    <property type="evidence" value="ECO:0007669"/>
    <property type="project" value="UniProtKB-KW"/>
</dbReference>
<organism evidence="10 11">
    <name type="scientific">Phanerochaete sordida</name>
    <dbReference type="NCBI Taxonomy" id="48140"/>
    <lineage>
        <taxon>Eukaryota</taxon>
        <taxon>Fungi</taxon>
        <taxon>Dikarya</taxon>
        <taxon>Basidiomycota</taxon>
        <taxon>Agaricomycotina</taxon>
        <taxon>Agaricomycetes</taxon>
        <taxon>Polyporales</taxon>
        <taxon>Phanerochaetaceae</taxon>
        <taxon>Phanerochaete</taxon>
    </lineage>
</organism>
<protein>
    <submittedName>
        <fullName evidence="10">Kinase-like protein</fullName>
    </submittedName>
</protein>
<dbReference type="InterPro" id="IPR011009">
    <property type="entry name" value="Kinase-like_dom_sf"/>
</dbReference>
<dbReference type="Proteomes" id="UP000703269">
    <property type="component" value="Unassembled WGS sequence"/>
</dbReference>
<evidence type="ECO:0000313" key="10">
    <source>
        <dbReference type="EMBL" id="GJE88130.1"/>
    </source>
</evidence>
<dbReference type="InterPro" id="IPR008271">
    <property type="entry name" value="Ser/Thr_kinase_AS"/>
</dbReference>
<comment type="caution">
    <text evidence="10">The sequence shown here is derived from an EMBL/GenBank/DDBJ whole genome shotgun (WGS) entry which is preliminary data.</text>
</comment>
<dbReference type="GO" id="GO:0005524">
    <property type="term" value="F:ATP binding"/>
    <property type="evidence" value="ECO:0007669"/>
    <property type="project" value="UniProtKB-UniRule"/>
</dbReference>
<dbReference type="PROSITE" id="PS50011">
    <property type="entry name" value="PROTEIN_KINASE_DOM"/>
    <property type="match status" value="1"/>
</dbReference>